<dbReference type="Proteomes" id="UP000697927">
    <property type="component" value="Unassembled WGS sequence"/>
</dbReference>
<accession>A0ABX0VND3</accession>
<evidence type="ECO:0000313" key="2">
    <source>
        <dbReference type="Proteomes" id="UP000697927"/>
    </source>
</evidence>
<name>A0ABX0VND3_9ENTR</name>
<organism evidence="1 2">
    <name type="scientific">Cedecea colo</name>
    <dbReference type="NCBI Taxonomy" id="2552946"/>
    <lineage>
        <taxon>Bacteria</taxon>
        <taxon>Pseudomonadati</taxon>
        <taxon>Pseudomonadota</taxon>
        <taxon>Gammaproteobacteria</taxon>
        <taxon>Enterobacterales</taxon>
        <taxon>Enterobacteriaceae</taxon>
        <taxon>Cedecea</taxon>
    </lineage>
</organism>
<evidence type="ECO:0000313" key="1">
    <source>
        <dbReference type="EMBL" id="NIY48493.1"/>
    </source>
</evidence>
<dbReference type="EMBL" id="SOYS01000006">
    <property type="protein sequence ID" value="NIY48493.1"/>
    <property type="molecule type" value="Genomic_DNA"/>
</dbReference>
<sequence>MLANSWGDFHLLAGNVHCHKVTSCLSRLGNFSIPRSMSKCVIKITLFCHFLSRKPFCETEQDNHRYCLWNAKIAFIFDGMA</sequence>
<reference evidence="1 2" key="1">
    <citation type="journal article" date="2020" name="Microorganisms">
        <title>Polyphasic Characterisation of Cedecea colo sp. nov., a New Enteric Bacterium Isolated from the Koala Hindgut.</title>
        <authorList>
            <person name="Boath J.M."/>
            <person name="Dakhal S."/>
            <person name="Van T.T.H."/>
            <person name="Moore R.J."/>
            <person name="Dekiwadia C."/>
            <person name="Macreadie I.G."/>
        </authorList>
    </citation>
    <scope>NUCLEOTIDE SEQUENCE [LARGE SCALE GENOMIC DNA]</scope>
    <source>
        <strain evidence="1 2">ZA</strain>
    </source>
</reference>
<keyword evidence="2" id="KW-1185">Reference proteome</keyword>
<proteinExistence type="predicted"/>
<gene>
    <name evidence="1" type="ORF">E2L00_13470</name>
</gene>
<comment type="caution">
    <text evidence="1">The sequence shown here is derived from an EMBL/GenBank/DDBJ whole genome shotgun (WGS) entry which is preliminary data.</text>
</comment>
<protein>
    <submittedName>
        <fullName evidence="1">Uncharacterized protein</fullName>
    </submittedName>
</protein>